<evidence type="ECO:0000313" key="3">
    <source>
        <dbReference type="Proteomes" id="UP000663832"/>
    </source>
</evidence>
<comment type="caution">
    <text evidence="1">The sequence shown here is derived from an EMBL/GenBank/DDBJ whole genome shotgun (WGS) entry which is preliminary data.</text>
</comment>
<dbReference type="Proteomes" id="UP000663832">
    <property type="component" value="Unassembled WGS sequence"/>
</dbReference>
<reference evidence="1" key="1">
    <citation type="submission" date="2021-02" db="EMBL/GenBank/DDBJ databases">
        <authorList>
            <person name="Nowell W R."/>
        </authorList>
    </citation>
    <scope>NUCLEOTIDE SEQUENCE</scope>
</reference>
<dbReference type="Proteomes" id="UP000663877">
    <property type="component" value="Unassembled WGS sequence"/>
</dbReference>
<protein>
    <submittedName>
        <fullName evidence="1">Uncharacterized protein</fullName>
    </submittedName>
</protein>
<evidence type="ECO:0000313" key="2">
    <source>
        <dbReference type="EMBL" id="CAF1610291.1"/>
    </source>
</evidence>
<evidence type="ECO:0000313" key="4">
    <source>
        <dbReference type="Proteomes" id="UP000663877"/>
    </source>
</evidence>
<keyword evidence="3" id="KW-1185">Reference proteome</keyword>
<sequence length="101" mass="12007">MNINITINGFIDNLIIEQLNLFTIYENYSRECRPAKCTSTYESRNDAIYIMITVVGLIRDLLTVLKLITSRFVKLFPRFFLRKNRNFRSIITVLEKTFTEF</sequence>
<dbReference type="AlphaFoldDB" id="A0A815K0P0"/>
<gene>
    <name evidence="1" type="ORF">BJG266_LOCUS36997</name>
    <name evidence="2" type="ORF">QVE165_LOCUS53949</name>
</gene>
<name>A0A815K0P0_9BILA</name>
<dbReference type="EMBL" id="CAJNOM010001498">
    <property type="protein sequence ID" value="CAF1610291.1"/>
    <property type="molecule type" value="Genomic_DNA"/>
</dbReference>
<evidence type="ECO:0000313" key="1">
    <source>
        <dbReference type="EMBL" id="CAF1388871.1"/>
    </source>
</evidence>
<dbReference type="EMBL" id="CAJNOI010001163">
    <property type="protein sequence ID" value="CAF1388871.1"/>
    <property type="molecule type" value="Genomic_DNA"/>
</dbReference>
<organism evidence="1 4">
    <name type="scientific">Adineta steineri</name>
    <dbReference type="NCBI Taxonomy" id="433720"/>
    <lineage>
        <taxon>Eukaryota</taxon>
        <taxon>Metazoa</taxon>
        <taxon>Spiralia</taxon>
        <taxon>Gnathifera</taxon>
        <taxon>Rotifera</taxon>
        <taxon>Eurotatoria</taxon>
        <taxon>Bdelloidea</taxon>
        <taxon>Adinetida</taxon>
        <taxon>Adinetidae</taxon>
        <taxon>Adineta</taxon>
    </lineage>
</organism>
<accession>A0A815K0P0</accession>
<proteinExistence type="predicted"/>